<dbReference type="InterPro" id="IPR045000">
    <property type="entry name" value="TR"/>
</dbReference>
<keyword evidence="5" id="KW-1185">Reference proteome</keyword>
<evidence type="ECO:0000313" key="4">
    <source>
        <dbReference type="EMBL" id="KAJ9185253.1"/>
    </source>
</evidence>
<evidence type="ECO:0000313" key="5">
    <source>
        <dbReference type="Proteomes" id="UP001174677"/>
    </source>
</evidence>
<sequence>MAESLNFTGRWSLKGMTAVVTGGTRGIGHAIVEELAGFGVTVHTCSRNQEELDQCLRELKNKGFDVTGSICDLFHRDQREKLMETVSSIFHGKLNILVNNAAKGMIKDAVDYTPEDISSIMSTNFESVFHLCQLAYPLFKASGYGSIVNIASNSCVVAIPSLSVYEASKGAVSQITKNLACEWAKDNIRVNAVSPGLIRTSLYEYGKQEFREVAGFLNRYITQTPISRPGEPYEISSMVAFLCFPTASFITGQIIVVDGGFTINGFCLPNNS</sequence>
<evidence type="ECO:0000256" key="2">
    <source>
        <dbReference type="ARBA" id="ARBA00023002"/>
    </source>
</evidence>
<dbReference type="Pfam" id="PF13561">
    <property type="entry name" value="adh_short_C2"/>
    <property type="match status" value="1"/>
</dbReference>
<reference evidence="4" key="1">
    <citation type="journal article" date="2023" name="Plant Biotechnol. J.">
        <title>Chromosome-level wild Hevea brasiliensis genome provides new tools for genomic-assisted breeding and valuable loci to elevate rubber yield.</title>
        <authorList>
            <person name="Cheng H."/>
            <person name="Song X."/>
            <person name="Hu Y."/>
            <person name="Wu T."/>
            <person name="Yang Q."/>
            <person name="An Z."/>
            <person name="Feng S."/>
            <person name="Deng Z."/>
            <person name="Wu W."/>
            <person name="Zeng X."/>
            <person name="Tu M."/>
            <person name="Wang X."/>
            <person name="Huang H."/>
        </authorList>
    </citation>
    <scope>NUCLEOTIDE SEQUENCE</scope>
    <source>
        <strain evidence="4">MT/VB/25A 57/8</strain>
    </source>
</reference>
<dbReference type="InterPro" id="IPR002347">
    <property type="entry name" value="SDR_fam"/>
</dbReference>
<dbReference type="PRINTS" id="PR00080">
    <property type="entry name" value="SDRFAMILY"/>
</dbReference>
<dbReference type="PRINTS" id="PR00081">
    <property type="entry name" value="GDHRDH"/>
</dbReference>
<protein>
    <recommendedName>
        <fullName evidence="6">Tropinone reductase I</fullName>
    </recommendedName>
</protein>
<organism evidence="4 5">
    <name type="scientific">Hevea brasiliensis</name>
    <name type="common">Para rubber tree</name>
    <name type="synonym">Siphonia brasiliensis</name>
    <dbReference type="NCBI Taxonomy" id="3981"/>
    <lineage>
        <taxon>Eukaryota</taxon>
        <taxon>Viridiplantae</taxon>
        <taxon>Streptophyta</taxon>
        <taxon>Embryophyta</taxon>
        <taxon>Tracheophyta</taxon>
        <taxon>Spermatophyta</taxon>
        <taxon>Magnoliopsida</taxon>
        <taxon>eudicotyledons</taxon>
        <taxon>Gunneridae</taxon>
        <taxon>Pentapetalae</taxon>
        <taxon>rosids</taxon>
        <taxon>fabids</taxon>
        <taxon>Malpighiales</taxon>
        <taxon>Euphorbiaceae</taxon>
        <taxon>Crotonoideae</taxon>
        <taxon>Micrandreae</taxon>
        <taxon>Hevea</taxon>
    </lineage>
</organism>
<comment type="similarity">
    <text evidence="3">Belongs to the short-chain dehydrogenases/reductases (SDR) family. SDR65C subfamily.</text>
</comment>
<evidence type="ECO:0000256" key="3">
    <source>
        <dbReference type="ARBA" id="ARBA00025714"/>
    </source>
</evidence>
<accession>A0ABQ9MZ08</accession>
<dbReference type="Gene3D" id="3.40.50.720">
    <property type="entry name" value="NAD(P)-binding Rossmann-like Domain"/>
    <property type="match status" value="1"/>
</dbReference>
<gene>
    <name evidence="4" type="ORF">P3X46_004908</name>
</gene>
<comment type="caution">
    <text evidence="4">The sequence shown here is derived from an EMBL/GenBank/DDBJ whole genome shotgun (WGS) entry which is preliminary data.</text>
</comment>
<keyword evidence="1" id="KW-0521">NADP</keyword>
<keyword evidence="2" id="KW-0560">Oxidoreductase</keyword>
<proteinExistence type="inferred from homology"/>
<dbReference type="SUPFAM" id="SSF51735">
    <property type="entry name" value="NAD(P)-binding Rossmann-fold domains"/>
    <property type="match status" value="1"/>
</dbReference>
<name>A0ABQ9MZ08_HEVBR</name>
<dbReference type="EMBL" id="JARPOI010000003">
    <property type="protein sequence ID" value="KAJ9185253.1"/>
    <property type="molecule type" value="Genomic_DNA"/>
</dbReference>
<dbReference type="PANTHER" id="PTHR42898:SF101">
    <property type="entry name" value="ENOYL-(ACYL CARRIER) REDUCTASE"/>
    <property type="match status" value="1"/>
</dbReference>
<dbReference type="InterPro" id="IPR036291">
    <property type="entry name" value="NAD(P)-bd_dom_sf"/>
</dbReference>
<dbReference type="Proteomes" id="UP001174677">
    <property type="component" value="Chromosome 3"/>
</dbReference>
<dbReference type="PANTHER" id="PTHR42898">
    <property type="entry name" value="TROPINONE REDUCTASE"/>
    <property type="match status" value="1"/>
</dbReference>
<evidence type="ECO:0000256" key="1">
    <source>
        <dbReference type="ARBA" id="ARBA00022857"/>
    </source>
</evidence>
<evidence type="ECO:0008006" key="6">
    <source>
        <dbReference type="Google" id="ProtNLM"/>
    </source>
</evidence>